<dbReference type="EMBL" id="KZ997590">
    <property type="protein sequence ID" value="RKO87216.1"/>
    <property type="molecule type" value="Genomic_DNA"/>
</dbReference>
<evidence type="ECO:0000313" key="2">
    <source>
        <dbReference type="Proteomes" id="UP000269721"/>
    </source>
</evidence>
<dbReference type="Proteomes" id="UP000269721">
    <property type="component" value="Unassembled WGS sequence"/>
</dbReference>
<sequence>MTALPPALRAESLSLYRSYIRVWRAWPKQENRAQRLSDHIRDRLREDFRVAAASADDARARIDRGRVELDALRRIVDSEVDKKHGLPEASPILAFLPAKKTFTLLDTKTQEAMSQKKLGTTSYIAAYLSGQLGKK</sequence>
<protein>
    <recommendedName>
        <fullName evidence="3">Mitochondrial zinc maintenance protein 1, mitochondrial</fullName>
    </recommendedName>
</protein>
<evidence type="ECO:0000313" key="1">
    <source>
        <dbReference type="EMBL" id="RKO87216.1"/>
    </source>
</evidence>
<keyword evidence="2" id="KW-1185">Reference proteome</keyword>
<organism evidence="1 2">
    <name type="scientific">Blyttiomyces helicus</name>
    <dbReference type="NCBI Taxonomy" id="388810"/>
    <lineage>
        <taxon>Eukaryota</taxon>
        <taxon>Fungi</taxon>
        <taxon>Fungi incertae sedis</taxon>
        <taxon>Chytridiomycota</taxon>
        <taxon>Chytridiomycota incertae sedis</taxon>
        <taxon>Chytridiomycetes</taxon>
        <taxon>Chytridiomycetes incertae sedis</taxon>
        <taxon>Blyttiomyces</taxon>
    </lineage>
</organism>
<proteinExistence type="predicted"/>
<dbReference type="OrthoDB" id="2107880at2759"/>
<dbReference type="AlphaFoldDB" id="A0A4P9WAF1"/>
<gene>
    <name evidence="1" type="ORF">BDK51DRAFT_15828</name>
</gene>
<name>A0A4P9WAF1_9FUNG</name>
<reference evidence="2" key="1">
    <citation type="journal article" date="2018" name="Nat. Microbiol.">
        <title>Leveraging single-cell genomics to expand the fungal tree of life.</title>
        <authorList>
            <person name="Ahrendt S.R."/>
            <person name="Quandt C.A."/>
            <person name="Ciobanu D."/>
            <person name="Clum A."/>
            <person name="Salamov A."/>
            <person name="Andreopoulos B."/>
            <person name="Cheng J.F."/>
            <person name="Woyke T."/>
            <person name="Pelin A."/>
            <person name="Henrissat B."/>
            <person name="Reynolds N.K."/>
            <person name="Benny G.L."/>
            <person name="Smith M.E."/>
            <person name="James T.Y."/>
            <person name="Grigoriev I.V."/>
        </authorList>
    </citation>
    <scope>NUCLEOTIDE SEQUENCE [LARGE SCALE GENOMIC DNA]</scope>
</reference>
<evidence type="ECO:0008006" key="3">
    <source>
        <dbReference type="Google" id="ProtNLM"/>
    </source>
</evidence>
<accession>A0A4P9WAF1</accession>